<organism evidence="2">
    <name type="scientific">Daucus carota subsp. sativus</name>
    <name type="common">Carrot</name>
    <dbReference type="NCBI Taxonomy" id="79200"/>
    <lineage>
        <taxon>Eukaryota</taxon>
        <taxon>Viridiplantae</taxon>
        <taxon>Streptophyta</taxon>
        <taxon>Embryophyta</taxon>
        <taxon>Tracheophyta</taxon>
        <taxon>Spermatophyta</taxon>
        <taxon>Magnoliopsida</taxon>
        <taxon>eudicotyledons</taxon>
        <taxon>Gunneridae</taxon>
        <taxon>Pentapetalae</taxon>
        <taxon>asterids</taxon>
        <taxon>campanulids</taxon>
        <taxon>Apiales</taxon>
        <taxon>Apiaceae</taxon>
        <taxon>Apioideae</taxon>
        <taxon>Scandiceae</taxon>
        <taxon>Daucinae</taxon>
        <taxon>Daucus</taxon>
        <taxon>Daucus sect. Daucus</taxon>
    </lineage>
</organism>
<gene>
    <name evidence="2" type="ORF">DCAR_026101</name>
</gene>
<dbReference type="EMBL" id="LNRQ01000007">
    <property type="protein sequence ID" value="KZM89026.1"/>
    <property type="molecule type" value="Genomic_DNA"/>
</dbReference>
<comment type="caution">
    <text evidence="2">The sequence shown here is derived from an EMBL/GenBank/DDBJ whole genome shotgun (WGS) entry which is preliminary data.</text>
</comment>
<feature type="region of interest" description="Disordered" evidence="1">
    <location>
        <begin position="1"/>
        <end position="27"/>
    </location>
</feature>
<name>A0A164UL71_DAUCS</name>
<dbReference type="GO" id="GO:0000380">
    <property type="term" value="P:alternative mRNA splicing, via spliceosome"/>
    <property type="evidence" value="ECO:0007669"/>
    <property type="project" value="InterPro"/>
</dbReference>
<accession>A0A164UL71</accession>
<evidence type="ECO:0000256" key="1">
    <source>
        <dbReference type="SAM" id="MobiDB-lite"/>
    </source>
</evidence>
<dbReference type="PANTHER" id="PTHR31968">
    <property type="entry name" value="SERINE/ARGININE-RELATED PROTEIN 53"/>
    <property type="match status" value="1"/>
</dbReference>
<sequence length="122" mass="13682">MLDLRAAKKDATNGKGPGWERFDFDKDAPLDDEEIEAADDDKELVKHIGQSFRFSTVETKNEEKLKAAHDEAMFGAPTFAPAVGTDTEVEEEEDKRENPVSLISDQVLAMQQGSWRDRARKA</sequence>
<dbReference type="GO" id="GO:0005737">
    <property type="term" value="C:cytoplasm"/>
    <property type="evidence" value="ECO:0007669"/>
    <property type="project" value="TreeGrafter"/>
</dbReference>
<dbReference type="InterPro" id="IPR034604">
    <property type="entry name" value="SRRP53"/>
</dbReference>
<evidence type="ECO:0000313" key="2">
    <source>
        <dbReference type="EMBL" id="KZM89026.1"/>
    </source>
</evidence>
<dbReference type="PANTHER" id="PTHR31968:SF4">
    <property type="entry name" value="SERINE_ARGININE-RELATED PROTEIN 53"/>
    <property type="match status" value="1"/>
</dbReference>
<reference evidence="2" key="1">
    <citation type="journal article" date="2016" name="Nat. Genet.">
        <title>A high-quality carrot genome assembly provides new insights into carotenoid accumulation and asterid genome evolution.</title>
        <authorList>
            <person name="Iorizzo M."/>
            <person name="Ellison S."/>
            <person name="Senalik D."/>
            <person name="Zeng P."/>
            <person name="Satapoomin P."/>
            <person name="Huang J."/>
            <person name="Bowman M."/>
            <person name="Iovene M."/>
            <person name="Sanseverino W."/>
            <person name="Cavagnaro P."/>
            <person name="Yildiz M."/>
            <person name="Macko-Podgorni A."/>
            <person name="Moranska E."/>
            <person name="Grzebelus E."/>
            <person name="Grzebelus D."/>
            <person name="Ashrafi H."/>
            <person name="Zheng Z."/>
            <person name="Cheng S."/>
            <person name="Spooner D."/>
            <person name="Van Deynze A."/>
            <person name="Simon P."/>
        </authorList>
    </citation>
    <scope>NUCLEOTIDE SEQUENCE [LARGE SCALE GENOMIC DNA]</scope>
    <source>
        <tissue evidence="2">Leaf</tissue>
    </source>
</reference>
<protein>
    <submittedName>
        <fullName evidence="2">Uncharacterized protein</fullName>
    </submittedName>
</protein>
<dbReference type="STRING" id="79200.A0A164UL71"/>
<dbReference type="AlphaFoldDB" id="A0A164UL71"/>
<dbReference type="GO" id="GO:0005634">
    <property type="term" value="C:nucleus"/>
    <property type="evidence" value="ECO:0007669"/>
    <property type="project" value="TreeGrafter"/>
</dbReference>
<proteinExistence type="predicted"/>
<dbReference type="Gramene" id="KZM89026">
    <property type="protein sequence ID" value="KZM89026"/>
    <property type="gene ID" value="DCAR_026101"/>
</dbReference>